<reference evidence="1 2" key="1">
    <citation type="journal article" date="2018" name="Front. Microbiol.">
        <title>Phylogeny of Vibrio vulnificus from the Analysis of the Core-Genome: Implications for Intra-Species Taxonomy.</title>
        <authorList>
            <person name="Roig F.J."/>
            <person name="Gonzalez-Candelas F."/>
            <person name="Sanjuan E."/>
            <person name="Fouz B."/>
            <person name="Feil E.J."/>
            <person name="Llorens C."/>
            <person name="Baker-Austin C."/>
            <person name="Oliver J.D."/>
            <person name="Danin-Poleg Y."/>
            <person name="Gibas C.J."/>
            <person name="Kashi Y."/>
            <person name="Gulig P.A."/>
            <person name="Morrison S.S."/>
            <person name="Amaro C."/>
        </authorList>
    </citation>
    <scope>NUCLEOTIDE SEQUENCE [LARGE SCALE GENOMIC DNA]</scope>
    <source>
        <strain evidence="1 2">CECT4608</strain>
    </source>
</reference>
<organism evidence="1 2">
    <name type="scientific">Vibrio vulnificus</name>
    <dbReference type="NCBI Taxonomy" id="672"/>
    <lineage>
        <taxon>Bacteria</taxon>
        <taxon>Pseudomonadati</taxon>
        <taxon>Pseudomonadota</taxon>
        <taxon>Gammaproteobacteria</taxon>
        <taxon>Vibrionales</taxon>
        <taxon>Vibrionaceae</taxon>
        <taxon>Vibrio</taxon>
    </lineage>
</organism>
<protein>
    <submittedName>
        <fullName evidence="1">Uncharacterized protein</fullName>
    </submittedName>
</protein>
<evidence type="ECO:0000313" key="2">
    <source>
        <dbReference type="Proteomes" id="UP000237466"/>
    </source>
</evidence>
<proteinExistence type="predicted"/>
<name>A0A2S3QW14_VIBVL</name>
<evidence type="ECO:0000313" key="1">
    <source>
        <dbReference type="EMBL" id="POB42061.1"/>
    </source>
</evidence>
<dbReference type="EMBL" id="PDGH01000146">
    <property type="protein sequence ID" value="POB42061.1"/>
    <property type="molecule type" value="Genomic_DNA"/>
</dbReference>
<gene>
    <name evidence="1" type="ORF">CRN52_24090</name>
</gene>
<dbReference type="AlphaFoldDB" id="A0A2S3QW14"/>
<accession>A0A2S3QW14</accession>
<sequence>MHSSLHFSIRFALPSQHNDEYLFDDLIRLSRDNYINSLAKDFDFLNNLLKRGTQSVINLNIRHGNTTENLHPLFSGS</sequence>
<comment type="caution">
    <text evidence="1">The sequence shown here is derived from an EMBL/GenBank/DDBJ whole genome shotgun (WGS) entry which is preliminary data.</text>
</comment>
<dbReference type="Proteomes" id="UP000237466">
    <property type="component" value="Unassembled WGS sequence"/>
</dbReference>